<sequence>MPETRELVRHLVPIEDAQNELGGIGRTTLYRLIEEGHLVRARIGRRAFITGESIASYINSITGGLDAHQ</sequence>
<accession>A0A1Y5P873</accession>
<dbReference type="EMBL" id="FLQS01000010">
    <property type="protein sequence ID" value="SBS73710.1"/>
    <property type="molecule type" value="Genomic_DNA"/>
</dbReference>
<organism evidence="2">
    <name type="scientific">uncultured Mycobacterium sp</name>
    <dbReference type="NCBI Taxonomy" id="171292"/>
    <lineage>
        <taxon>Bacteria</taxon>
        <taxon>Bacillati</taxon>
        <taxon>Actinomycetota</taxon>
        <taxon>Actinomycetes</taxon>
        <taxon>Mycobacteriales</taxon>
        <taxon>Mycobacteriaceae</taxon>
        <taxon>Mycobacterium</taxon>
        <taxon>environmental samples</taxon>
    </lineage>
</organism>
<reference evidence="2" key="1">
    <citation type="submission" date="2016-03" db="EMBL/GenBank/DDBJ databases">
        <authorList>
            <person name="Ploux O."/>
        </authorList>
    </citation>
    <scope>NUCLEOTIDE SEQUENCE</scope>
    <source>
        <strain evidence="2">UC10</strain>
    </source>
</reference>
<proteinExistence type="predicted"/>
<evidence type="ECO:0000259" key="1">
    <source>
        <dbReference type="Pfam" id="PF12728"/>
    </source>
</evidence>
<evidence type="ECO:0000313" key="2">
    <source>
        <dbReference type="EMBL" id="SBS73710.1"/>
    </source>
</evidence>
<dbReference type="InterPro" id="IPR041657">
    <property type="entry name" value="HTH_17"/>
</dbReference>
<gene>
    <name evidence="2" type="ORF">MHPYR_180006</name>
</gene>
<name>A0A1Y5P873_9MYCO</name>
<feature type="domain" description="Helix-turn-helix" evidence="1">
    <location>
        <begin position="20"/>
        <end position="60"/>
    </location>
</feature>
<dbReference type="Pfam" id="PF12728">
    <property type="entry name" value="HTH_17"/>
    <property type="match status" value="1"/>
</dbReference>
<protein>
    <recommendedName>
        <fullName evidence="1">Helix-turn-helix domain-containing protein</fullName>
    </recommendedName>
</protein>
<dbReference type="AlphaFoldDB" id="A0A1Y5P873"/>